<protein>
    <submittedName>
        <fullName evidence="8">Fibulin 1/2</fullName>
    </submittedName>
</protein>
<dbReference type="FunFam" id="2.10.25.10:FF:000005">
    <property type="entry name" value="Fibrillin 2"/>
    <property type="match status" value="2"/>
</dbReference>
<dbReference type="Pfam" id="PF07645">
    <property type="entry name" value="EGF_CA"/>
    <property type="match status" value="6"/>
</dbReference>
<dbReference type="PROSITE" id="PS01186">
    <property type="entry name" value="EGF_2"/>
    <property type="match status" value="2"/>
</dbReference>
<evidence type="ECO:0000313" key="9">
    <source>
        <dbReference type="Proteomes" id="UP000596742"/>
    </source>
</evidence>
<keyword evidence="1 6" id="KW-0245">EGF-like domain</keyword>
<comment type="caution">
    <text evidence="6">Lacks conserved residue(s) required for the propagation of feature annotation.</text>
</comment>
<dbReference type="PANTHER" id="PTHR24042:SF5">
    <property type="entry name" value="EGF-LIKE CALCIUM-BINDING DOMAIN-CONTAINING PROTEIN"/>
    <property type="match status" value="1"/>
</dbReference>
<dbReference type="AlphaFoldDB" id="A0A8B6H7I9"/>
<dbReference type="CDD" id="cd00054">
    <property type="entry name" value="EGF_CA"/>
    <property type="match status" value="3"/>
</dbReference>
<evidence type="ECO:0000256" key="1">
    <source>
        <dbReference type="ARBA" id="ARBA00022536"/>
    </source>
</evidence>
<dbReference type="Pfam" id="PF00008">
    <property type="entry name" value="EGF"/>
    <property type="match status" value="1"/>
</dbReference>
<evidence type="ECO:0000256" key="6">
    <source>
        <dbReference type="PROSITE-ProRule" id="PRU00076"/>
    </source>
</evidence>
<evidence type="ECO:0000256" key="4">
    <source>
        <dbReference type="ARBA" id="ARBA00023157"/>
    </source>
</evidence>
<dbReference type="PANTHER" id="PTHR24042">
    <property type="entry name" value="NEL HOMOLOG"/>
    <property type="match status" value="1"/>
</dbReference>
<dbReference type="GO" id="GO:0005615">
    <property type="term" value="C:extracellular space"/>
    <property type="evidence" value="ECO:0007669"/>
    <property type="project" value="TreeGrafter"/>
</dbReference>
<dbReference type="InterPro" id="IPR001881">
    <property type="entry name" value="EGF-like_Ca-bd_dom"/>
</dbReference>
<dbReference type="GO" id="GO:0008201">
    <property type="term" value="F:heparin binding"/>
    <property type="evidence" value="ECO:0007669"/>
    <property type="project" value="TreeGrafter"/>
</dbReference>
<keyword evidence="5" id="KW-0325">Glycoprotein</keyword>
<organism evidence="8 9">
    <name type="scientific">Mytilus galloprovincialis</name>
    <name type="common">Mediterranean mussel</name>
    <dbReference type="NCBI Taxonomy" id="29158"/>
    <lineage>
        <taxon>Eukaryota</taxon>
        <taxon>Metazoa</taxon>
        <taxon>Spiralia</taxon>
        <taxon>Lophotrochozoa</taxon>
        <taxon>Mollusca</taxon>
        <taxon>Bivalvia</taxon>
        <taxon>Autobranchia</taxon>
        <taxon>Pteriomorphia</taxon>
        <taxon>Mytilida</taxon>
        <taxon>Mytiloidea</taxon>
        <taxon>Mytilidae</taxon>
        <taxon>Mytilinae</taxon>
        <taxon>Mytilus</taxon>
    </lineage>
</organism>
<dbReference type="PROSITE" id="PS01187">
    <property type="entry name" value="EGF_CA"/>
    <property type="match status" value="2"/>
</dbReference>
<dbReference type="SUPFAM" id="SSF57184">
    <property type="entry name" value="Growth factor receptor domain"/>
    <property type="match status" value="1"/>
</dbReference>
<dbReference type="InterPro" id="IPR000742">
    <property type="entry name" value="EGF"/>
</dbReference>
<name>A0A8B6H7I9_MYTGA</name>
<evidence type="ECO:0000256" key="5">
    <source>
        <dbReference type="ARBA" id="ARBA00023180"/>
    </source>
</evidence>
<sequence>MNVGDGMDVSSDGETPEVCGHNCQNIPGGYTCTCSEGFQLKTDNSGRCTDVNECRTDQSSCSHICRNTIGSYTCACPAGFRLYRKFFCEDIDECRGGGHECGIDQDCINTRGSYQCKTRCSLGLQQQADGSCTDINECLTNQHRCYSNQRCINTEGSYYCQCQHGYRSTGPGQPCLDIDECREFPGICSYRCWNTNGDFECICPPGQKQLADRKSCAGLEFLEPSQPSRFKRQACPVGMRHVPTWNKCIDINECLEDVGVCQHNCTNTVGSFHCRCPLGYKVARDGRKCTDINECIEQNIQCGDERMCFNQRGDFSCIDTPCPRTYRRDPLTNHCVLECVDSTIPCPPYAKFADVIEFRTLALPSGFLAHQDLIRLTAYDHQNVKLFSNFTIIENDPKIDFHLRPDEGSGIVFTLQPLVERTTYKIKVSARSHDDNRNSLRYQTTFIIHISVSAYPY</sequence>
<dbReference type="InterPro" id="IPR051586">
    <property type="entry name" value="PKC-binding_NELL"/>
</dbReference>
<comment type="caution">
    <text evidence="8">The sequence shown here is derived from an EMBL/GenBank/DDBJ whole genome shotgun (WGS) entry which is preliminary data.</text>
</comment>
<keyword evidence="3" id="KW-0677">Repeat</keyword>
<dbReference type="Proteomes" id="UP000596742">
    <property type="component" value="Unassembled WGS sequence"/>
</dbReference>
<keyword evidence="4" id="KW-1015">Disulfide bond</keyword>
<dbReference type="InterPro" id="IPR009030">
    <property type="entry name" value="Growth_fac_rcpt_cys_sf"/>
</dbReference>
<evidence type="ECO:0000256" key="2">
    <source>
        <dbReference type="ARBA" id="ARBA00022729"/>
    </source>
</evidence>
<dbReference type="InterPro" id="IPR000152">
    <property type="entry name" value="EGF-type_Asp/Asn_hydroxyl_site"/>
</dbReference>
<proteinExistence type="predicted"/>
<dbReference type="EMBL" id="UYJE01009611">
    <property type="protein sequence ID" value="VDI74827.1"/>
    <property type="molecule type" value="Genomic_DNA"/>
</dbReference>
<dbReference type="OrthoDB" id="10045365at2759"/>
<dbReference type="SUPFAM" id="SSF57196">
    <property type="entry name" value="EGF/Laminin"/>
    <property type="match status" value="3"/>
</dbReference>
<dbReference type="SMART" id="SM00181">
    <property type="entry name" value="EGF"/>
    <property type="match status" value="6"/>
</dbReference>
<feature type="domain" description="EGF-like" evidence="7">
    <location>
        <begin position="134"/>
        <end position="172"/>
    </location>
</feature>
<dbReference type="InterPro" id="IPR049883">
    <property type="entry name" value="NOTCH1_EGF-like"/>
</dbReference>
<feature type="domain" description="EGF-like" evidence="7">
    <location>
        <begin position="250"/>
        <end position="290"/>
    </location>
</feature>
<dbReference type="InterPro" id="IPR018097">
    <property type="entry name" value="EGF_Ca-bd_CS"/>
</dbReference>
<dbReference type="Gene3D" id="2.10.25.10">
    <property type="entry name" value="Laminin"/>
    <property type="match status" value="7"/>
</dbReference>
<keyword evidence="2" id="KW-0732">Signal</keyword>
<dbReference type="PROSITE" id="PS50026">
    <property type="entry name" value="EGF_3"/>
    <property type="match status" value="3"/>
</dbReference>
<keyword evidence="9" id="KW-1185">Reference proteome</keyword>
<reference evidence="8" key="1">
    <citation type="submission" date="2018-11" db="EMBL/GenBank/DDBJ databases">
        <authorList>
            <person name="Alioto T."/>
            <person name="Alioto T."/>
        </authorList>
    </citation>
    <scope>NUCLEOTIDE SEQUENCE</scope>
</reference>
<gene>
    <name evidence="8" type="ORF">MGAL_10B085651</name>
</gene>
<evidence type="ECO:0000259" key="7">
    <source>
        <dbReference type="PROSITE" id="PS50026"/>
    </source>
</evidence>
<evidence type="ECO:0000313" key="8">
    <source>
        <dbReference type="EMBL" id="VDI74827.1"/>
    </source>
</evidence>
<feature type="domain" description="EGF-like" evidence="7">
    <location>
        <begin position="50"/>
        <end position="89"/>
    </location>
</feature>
<dbReference type="FunFam" id="2.10.25.10:FF:000352">
    <property type="entry name" value="Hemicentin 1"/>
    <property type="match status" value="1"/>
</dbReference>
<dbReference type="PROSITE" id="PS00010">
    <property type="entry name" value="ASX_HYDROXYL"/>
    <property type="match status" value="3"/>
</dbReference>
<dbReference type="GO" id="GO:0005509">
    <property type="term" value="F:calcium ion binding"/>
    <property type="evidence" value="ECO:0007669"/>
    <property type="project" value="InterPro"/>
</dbReference>
<accession>A0A8B6H7I9</accession>
<evidence type="ECO:0000256" key="3">
    <source>
        <dbReference type="ARBA" id="ARBA00022737"/>
    </source>
</evidence>
<dbReference type="SMART" id="SM00179">
    <property type="entry name" value="EGF_CA"/>
    <property type="match status" value="7"/>
</dbReference>
<dbReference type="FunFam" id="2.10.25.10:FF:000010">
    <property type="entry name" value="Pro-epidermal growth factor"/>
    <property type="match status" value="1"/>
</dbReference>